<dbReference type="KEGG" id="dqu:106740795"/>
<evidence type="ECO:0000313" key="6">
    <source>
        <dbReference type="Proteomes" id="UP000515204"/>
    </source>
</evidence>
<dbReference type="GO" id="GO:0005634">
    <property type="term" value="C:nucleus"/>
    <property type="evidence" value="ECO:0007669"/>
    <property type="project" value="UniProtKB-SubCell"/>
</dbReference>
<dbReference type="RefSeq" id="XP_014467664.1">
    <property type="nucleotide sequence ID" value="XM_014612178.1"/>
</dbReference>
<dbReference type="OrthoDB" id="20086at2759"/>
<name>A0A6P3WPI2_DINQU</name>
<dbReference type="Proteomes" id="UP000515204">
    <property type="component" value="Unplaced"/>
</dbReference>
<dbReference type="GeneID" id="106740795"/>
<dbReference type="InterPro" id="IPR019191">
    <property type="entry name" value="Essential_protein_Yae1_N"/>
</dbReference>
<proteinExistence type="predicted"/>
<dbReference type="InterPro" id="IPR038881">
    <property type="entry name" value="Yae1-like"/>
</dbReference>
<dbReference type="PANTHER" id="PTHR18829:SF0">
    <property type="entry name" value="PROTEIN YAE1 HOMOLOG"/>
    <property type="match status" value="1"/>
</dbReference>
<keyword evidence="6" id="KW-1185">Reference proteome</keyword>
<reference evidence="7" key="1">
    <citation type="submission" date="2025-08" db="UniProtKB">
        <authorList>
            <consortium name="RefSeq"/>
        </authorList>
    </citation>
    <scope>IDENTIFICATION</scope>
</reference>
<sequence>MICFEHITHYNILQLKENFTIMMENDSYSAEDDDSLDIASKCWKRVIDTATKTGYREGIQDGADSVLQKGFDIGYEDGFKTAFMLGKYKSLSLVLLSGIKHPVDVAITLDKTKQGICWICSMESQNITCNYESISFSEVLNNQRKHSTEIINKLHEHFQSVLKEPNIKIGLNF</sequence>
<keyword evidence="3" id="KW-0963">Cytoplasm</keyword>
<dbReference type="GO" id="GO:0005737">
    <property type="term" value="C:cytoplasm"/>
    <property type="evidence" value="ECO:0007669"/>
    <property type="project" value="UniProtKB-SubCell"/>
</dbReference>
<keyword evidence="4" id="KW-0539">Nucleus</keyword>
<dbReference type="AlphaFoldDB" id="A0A6P3WPI2"/>
<evidence type="ECO:0000313" key="7">
    <source>
        <dbReference type="RefSeq" id="XP_014467664.1"/>
    </source>
</evidence>
<evidence type="ECO:0000256" key="3">
    <source>
        <dbReference type="ARBA" id="ARBA00022490"/>
    </source>
</evidence>
<dbReference type="PANTHER" id="PTHR18829">
    <property type="entry name" value="PROTEIN YAE1 HOMOLOG"/>
    <property type="match status" value="1"/>
</dbReference>
<evidence type="ECO:0000256" key="1">
    <source>
        <dbReference type="ARBA" id="ARBA00004123"/>
    </source>
</evidence>
<feature type="domain" description="Essential protein Yae1 N-terminal" evidence="5">
    <location>
        <begin position="54"/>
        <end position="90"/>
    </location>
</feature>
<accession>A0A6P3WPI2</accession>
<gene>
    <name evidence="7" type="primary">LOC106740795</name>
</gene>
<evidence type="ECO:0000256" key="2">
    <source>
        <dbReference type="ARBA" id="ARBA00004496"/>
    </source>
</evidence>
<evidence type="ECO:0000259" key="5">
    <source>
        <dbReference type="Pfam" id="PF09811"/>
    </source>
</evidence>
<evidence type="ECO:0000256" key="4">
    <source>
        <dbReference type="ARBA" id="ARBA00023242"/>
    </source>
</evidence>
<comment type="subcellular location">
    <subcellularLocation>
        <location evidence="2">Cytoplasm</location>
    </subcellularLocation>
    <subcellularLocation>
        <location evidence="1">Nucleus</location>
    </subcellularLocation>
</comment>
<protein>
    <submittedName>
        <fullName evidence="7">Uncharacterized protein LOC106740795</fullName>
    </submittedName>
</protein>
<organism evidence="6 7">
    <name type="scientific">Dinoponera quadriceps</name>
    <name type="common">South American ant</name>
    <dbReference type="NCBI Taxonomy" id="609295"/>
    <lineage>
        <taxon>Eukaryota</taxon>
        <taxon>Metazoa</taxon>
        <taxon>Ecdysozoa</taxon>
        <taxon>Arthropoda</taxon>
        <taxon>Hexapoda</taxon>
        <taxon>Insecta</taxon>
        <taxon>Pterygota</taxon>
        <taxon>Neoptera</taxon>
        <taxon>Endopterygota</taxon>
        <taxon>Hymenoptera</taxon>
        <taxon>Apocrita</taxon>
        <taxon>Aculeata</taxon>
        <taxon>Formicoidea</taxon>
        <taxon>Formicidae</taxon>
        <taxon>Ponerinae</taxon>
        <taxon>Ponerini</taxon>
        <taxon>Dinoponera</taxon>
    </lineage>
</organism>
<dbReference type="Pfam" id="PF09811">
    <property type="entry name" value="Yae1_N"/>
    <property type="match status" value="1"/>
</dbReference>